<dbReference type="InterPro" id="IPR036291">
    <property type="entry name" value="NAD(P)-bd_dom_sf"/>
</dbReference>
<dbReference type="PANTHER" id="PTHR22981">
    <property type="entry name" value="3-HYDROXYISOBUTYRATE DEHYDROGENASE-RELATED"/>
    <property type="match status" value="1"/>
</dbReference>
<evidence type="ECO:0000313" key="8">
    <source>
        <dbReference type="Proteomes" id="UP000198589"/>
    </source>
</evidence>
<sequence length="308" mass="31108">MQSARPVPSADGGQILFVGLGAMGAPMASRLARAGHRVRLCDADDDRAGALARDLGVPSLPHAELTGAPEGVATVILMLPDTPAVEGVLEGVGLLAALAPGTTVVDMGSSKPGSTVRLAAAAAARGVPFVDAPVSGGVARAVTGELAIMVGAVPEAFAAVRPMLEHLGAAVSHVGAPGAGHAMKALNNLLSAVGLAAASEVLAVGRNFGLDPQVMLDVLNSSSGRNQATEVKMARFVLSRAFDSGFALRLMVKDLRTALDLAHETATPVPLGASCLEEWTAAARSLPDDADHTAIAAYVEARAGTELR</sequence>
<evidence type="ECO:0000259" key="5">
    <source>
        <dbReference type="Pfam" id="PF03446"/>
    </source>
</evidence>
<proteinExistence type="inferred from homology"/>
<dbReference type="RefSeq" id="WP_175527102.1">
    <property type="nucleotide sequence ID" value="NZ_FOND01000003.1"/>
</dbReference>
<dbReference type="InterPro" id="IPR002204">
    <property type="entry name" value="3-OH-isobutyrate_DH-rel_CS"/>
</dbReference>
<evidence type="ECO:0000256" key="1">
    <source>
        <dbReference type="ARBA" id="ARBA00009080"/>
    </source>
</evidence>
<dbReference type="GO" id="GO:0016616">
    <property type="term" value="F:oxidoreductase activity, acting on the CH-OH group of donors, NAD or NADP as acceptor"/>
    <property type="evidence" value="ECO:0007669"/>
    <property type="project" value="TreeGrafter"/>
</dbReference>
<dbReference type="Pfam" id="PF14833">
    <property type="entry name" value="NAD_binding_11"/>
    <property type="match status" value="1"/>
</dbReference>
<dbReference type="PANTHER" id="PTHR22981:SF7">
    <property type="entry name" value="3-HYDROXYISOBUTYRATE DEHYDROGENASE, MITOCHONDRIAL"/>
    <property type="match status" value="1"/>
</dbReference>
<evidence type="ECO:0000256" key="3">
    <source>
        <dbReference type="ARBA" id="ARBA00023027"/>
    </source>
</evidence>
<feature type="domain" description="6-phosphogluconate dehydrogenase NADP-binding" evidence="5">
    <location>
        <begin position="15"/>
        <end position="175"/>
    </location>
</feature>
<dbReference type="GO" id="GO:0016054">
    <property type="term" value="P:organic acid catabolic process"/>
    <property type="evidence" value="ECO:0007669"/>
    <property type="project" value="UniProtKB-ARBA"/>
</dbReference>
<keyword evidence="2" id="KW-0560">Oxidoreductase</keyword>
<dbReference type="Pfam" id="PF03446">
    <property type="entry name" value="NAD_binding_2"/>
    <property type="match status" value="1"/>
</dbReference>
<comment type="similarity">
    <text evidence="1">Belongs to the HIBADH-related family.</text>
</comment>
<dbReference type="Proteomes" id="UP000198589">
    <property type="component" value="Unassembled WGS sequence"/>
</dbReference>
<dbReference type="GO" id="GO:0051287">
    <property type="term" value="F:NAD binding"/>
    <property type="evidence" value="ECO:0007669"/>
    <property type="project" value="InterPro"/>
</dbReference>
<dbReference type="SUPFAM" id="SSF48179">
    <property type="entry name" value="6-phosphogluconate dehydrogenase C-terminal domain-like"/>
    <property type="match status" value="1"/>
</dbReference>
<dbReference type="Gene3D" id="3.40.50.720">
    <property type="entry name" value="NAD(P)-binding Rossmann-like Domain"/>
    <property type="match status" value="1"/>
</dbReference>
<organism evidence="7 8">
    <name type="scientific">Blastococcus tunisiensis</name>
    <dbReference type="NCBI Taxonomy" id="1798228"/>
    <lineage>
        <taxon>Bacteria</taxon>
        <taxon>Bacillati</taxon>
        <taxon>Actinomycetota</taxon>
        <taxon>Actinomycetes</taxon>
        <taxon>Geodermatophilales</taxon>
        <taxon>Geodermatophilaceae</taxon>
        <taxon>Blastococcus</taxon>
    </lineage>
</organism>
<evidence type="ECO:0000256" key="4">
    <source>
        <dbReference type="PIRSR" id="PIRSR000103-1"/>
    </source>
</evidence>
<feature type="domain" description="3-hydroxyisobutyrate dehydrogenase-like NAD-binding" evidence="6">
    <location>
        <begin position="178"/>
        <end position="298"/>
    </location>
</feature>
<dbReference type="PIRSF" id="PIRSF000103">
    <property type="entry name" value="HIBADH"/>
    <property type="match status" value="1"/>
</dbReference>
<dbReference type="STRING" id="1798228.SAMN05216574_103119"/>
<dbReference type="InterPro" id="IPR029154">
    <property type="entry name" value="HIBADH-like_NADP-bd"/>
</dbReference>
<reference evidence="8" key="1">
    <citation type="submission" date="2016-10" db="EMBL/GenBank/DDBJ databases">
        <authorList>
            <person name="Varghese N."/>
            <person name="Submissions S."/>
        </authorList>
    </citation>
    <scope>NUCLEOTIDE SEQUENCE [LARGE SCALE GENOMIC DNA]</scope>
    <source>
        <strain evidence="8">DSM 46838</strain>
    </source>
</reference>
<keyword evidence="3" id="KW-0520">NAD</keyword>
<dbReference type="EMBL" id="FOND01000003">
    <property type="protein sequence ID" value="SFE33850.1"/>
    <property type="molecule type" value="Genomic_DNA"/>
</dbReference>
<dbReference type="InterPro" id="IPR008927">
    <property type="entry name" value="6-PGluconate_DH-like_C_sf"/>
</dbReference>
<dbReference type="InterPro" id="IPR015815">
    <property type="entry name" value="HIBADH-related"/>
</dbReference>
<dbReference type="SUPFAM" id="SSF51735">
    <property type="entry name" value="NAD(P)-binding Rossmann-fold domains"/>
    <property type="match status" value="1"/>
</dbReference>
<evidence type="ECO:0000313" key="7">
    <source>
        <dbReference type="EMBL" id="SFE33850.1"/>
    </source>
</evidence>
<dbReference type="AlphaFoldDB" id="A0A1I1ZTK9"/>
<dbReference type="Gene3D" id="1.10.1040.10">
    <property type="entry name" value="N-(1-d-carboxylethyl)-l-norvaline Dehydrogenase, domain 2"/>
    <property type="match status" value="1"/>
</dbReference>
<dbReference type="GO" id="GO:0050661">
    <property type="term" value="F:NADP binding"/>
    <property type="evidence" value="ECO:0007669"/>
    <property type="project" value="InterPro"/>
</dbReference>
<dbReference type="PROSITE" id="PS00895">
    <property type="entry name" value="3_HYDROXYISOBUT_DH"/>
    <property type="match status" value="1"/>
</dbReference>
<accession>A0A1I1ZTK9</accession>
<evidence type="ECO:0000256" key="2">
    <source>
        <dbReference type="ARBA" id="ARBA00023002"/>
    </source>
</evidence>
<evidence type="ECO:0000259" key="6">
    <source>
        <dbReference type="Pfam" id="PF14833"/>
    </source>
</evidence>
<protein>
    <submittedName>
        <fullName evidence="7">3-hydroxyisobutyrate dehydrogenase</fullName>
    </submittedName>
</protein>
<dbReference type="InterPro" id="IPR006115">
    <property type="entry name" value="6PGDH_NADP-bd"/>
</dbReference>
<feature type="active site" evidence="4">
    <location>
        <position position="184"/>
    </location>
</feature>
<keyword evidence="8" id="KW-1185">Reference proteome</keyword>
<dbReference type="InterPro" id="IPR013328">
    <property type="entry name" value="6PGD_dom2"/>
</dbReference>
<gene>
    <name evidence="7" type="ORF">SAMN05216574_103119</name>
</gene>
<name>A0A1I1ZTK9_9ACTN</name>